<keyword evidence="6" id="KW-0346">Stress response</keyword>
<dbReference type="Pfam" id="PF04542">
    <property type="entry name" value="Sigma70_r2"/>
    <property type="match status" value="1"/>
</dbReference>
<evidence type="ECO:0000313" key="10">
    <source>
        <dbReference type="Proteomes" id="UP000774750"/>
    </source>
</evidence>
<evidence type="ECO:0000313" key="9">
    <source>
        <dbReference type="EMBL" id="MBM6920939.1"/>
    </source>
</evidence>
<comment type="subunit">
    <text evidence="6">Interacts with RsgI.</text>
</comment>
<proteinExistence type="inferred from homology"/>
<feature type="compositionally biased region" description="Polar residues" evidence="7">
    <location>
        <begin position="98"/>
        <end position="109"/>
    </location>
</feature>
<protein>
    <recommendedName>
        <fullName evidence="6">RNA polymerase sigma factor SigI</fullName>
    </recommendedName>
</protein>
<organism evidence="9 10">
    <name type="scientific">Merdimmobilis hominis</name>
    <dbReference type="NCBI Taxonomy" id="2897707"/>
    <lineage>
        <taxon>Bacteria</taxon>
        <taxon>Bacillati</taxon>
        <taxon>Bacillota</taxon>
        <taxon>Clostridia</taxon>
        <taxon>Eubacteriales</taxon>
        <taxon>Oscillospiraceae</taxon>
        <taxon>Merdimmobilis</taxon>
    </lineage>
</organism>
<dbReference type="GO" id="GO:0003677">
    <property type="term" value="F:DNA binding"/>
    <property type="evidence" value="ECO:0007669"/>
    <property type="project" value="UniProtKB-UniRule"/>
</dbReference>
<dbReference type="PIRSF" id="PIRSF038953">
    <property type="entry name" value="SigI"/>
    <property type="match status" value="1"/>
</dbReference>
<dbReference type="SUPFAM" id="SSF88946">
    <property type="entry name" value="Sigma2 domain of RNA polymerase sigma factors"/>
    <property type="match status" value="1"/>
</dbReference>
<comment type="function">
    <text evidence="6">Sigma factors are initiation factors that promote the attachment of RNA polymerase to specific initiation sites and are then released.</text>
</comment>
<evidence type="ECO:0000256" key="4">
    <source>
        <dbReference type="ARBA" id="ARBA00023125"/>
    </source>
</evidence>
<keyword evidence="5 6" id="KW-0804">Transcription</keyword>
<dbReference type="InterPro" id="IPR013325">
    <property type="entry name" value="RNA_pol_sigma_r2"/>
</dbReference>
<comment type="caution">
    <text evidence="9">The sequence shown here is derived from an EMBL/GenBank/DDBJ whole genome shotgun (WGS) entry which is preliminary data.</text>
</comment>
<feature type="DNA-binding region" description="H-T-H motif" evidence="6">
    <location>
        <begin position="193"/>
        <end position="212"/>
    </location>
</feature>
<accession>A0A938X7H8</accession>
<evidence type="ECO:0000256" key="2">
    <source>
        <dbReference type="ARBA" id="ARBA00023015"/>
    </source>
</evidence>
<reference evidence="9" key="1">
    <citation type="submission" date="2020-08" db="EMBL/GenBank/DDBJ databases">
        <authorList>
            <person name="Cejkova D."/>
            <person name="Kubasova T."/>
            <person name="Jahodarova E."/>
            <person name="Rychlik I."/>
        </authorList>
    </citation>
    <scope>NUCLEOTIDE SEQUENCE</scope>
    <source>
        <strain evidence="9">An559</strain>
    </source>
</reference>
<dbReference type="InterPro" id="IPR014244">
    <property type="entry name" value="RNA_pol_sigma-I"/>
</dbReference>
<keyword evidence="1 6" id="KW-0963">Cytoplasm</keyword>
<keyword evidence="3 6" id="KW-0731">Sigma factor</keyword>
<dbReference type="GO" id="GO:0016987">
    <property type="term" value="F:sigma factor activity"/>
    <property type="evidence" value="ECO:0007669"/>
    <property type="project" value="UniProtKB-UniRule"/>
</dbReference>
<dbReference type="HAMAP" id="MF_02064">
    <property type="entry name" value="Sigma70_SigI"/>
    <property type="match status" value="1"/>
</dbReference>
<evidence type="ECO:0000256" key="6">
    <source>
        <dbReference type="HAMAP-Rule" id="MF_02064"/>
    </source>
</evidence>
<feature type="domain" description="RNA polymerase sigma-70 region 2" evidence="8">
    <location>
        <begin position="24"/>
        <end position="94"/>
    </location>
</feature>
<name>A0A938X7H8_9FIRM</name>
<reference evidence="9" key="2">
    <citation type="journal article" date="2021" name="Sci. Rep.">
        <title>The distribution of antibiotic resistance genes in chicken gut microbiota commensals.</title>
        <authorList>
            <person name="Juricova H."/>
            <person name="Matiasovicova J."/>
            <person name="Kubasova T."/>
            <person name="Cejkova D."/>
            <person name="Rychlik I."/>
        </authorList>
    </citation>
    <scope>NUCLEOTIDE SEQUENCE</scope>
    <source>
        <strain evidence="9">An559</strain>
    </source>
</reference>
<gene>
    <name evidence="6" type="primary">sigI</name>
    <name evidence="9" type="ORF">H6A12_07220</name>
</gene>
<keyword evidence="10" id="KW-1185">Reference proteome</keyword>
<dbReference type="EMBL" id="JACJKY010000009">
    <property type="protein sequence ID" value="MBM6920939.1"/>
    <property type="molecule type" value="Genomic_DNA"/>
</dbReference>
<evidence type="ECO:0000259" key="8">
    <source>
        <dbReference type="Pfam" id="PF04542"/>
    </source>
</evidence>
<evidence type="ECO:0000256" key="1">
    <source>
        <dbReference type="ARBA" id="ARBA00022490"/>
    </source>
</evidence>
<dbReference type="AlphaFoldDB" id="A0A938X7H8"/>
<keyword evidence="2 6" id="KW-0805">Transcription regulation</keyword>
<feature type="short sequence motif" description="Polymerase core binding" evidence="6">
    <location>
        <begin position="50"/>
        <end position="63"/>
    </location>
</feature>
<dbReference type="RefSeq" id="WP_204446396.1">
    <property type="nucleotide sequence ID" value="NZ_JACJKY010000009.1"/>
</dbReference>
<comment type="activity regulation">
    <text evidence="6">Negatively regulated by the anti-sigma-I factor RsgI.</text>
</comment>
<dbReference type="Gene3D" id="1.10.1740.10">
    <property type="match status" value="1"/>
</dbReference>
<dbReference type="GO" id="GO:0006352">
    <property type="term" value="P:DNA-templated transcription initiation"/>
    <property type="evidence" value="ECO:0007669"/>
    <property type="project" value="UniProtKB-UniRule"/>
</dbReference>
<evidence type="ECO:0000256" key="7">
    <source>
        <dbReference type="SAM" id="MobiDB-lite"/>
    </source>
</evidence>
<comment type="subcellular location">
    <subcellularLocation>
        <location evidence="6">Cytoplasm</location>
    </subcellularLocation>
</comment>
<dbReference type="GO" id="GO:0005737">
    <property type="term" value="C:cytoplasm"/>
    <property type="evidence" value="ECO:0007669"/>
    <property type="project" value="UniProtKB-SubCell"/>
</dbReference>
<feature type="region of interest" description="Disordered" evidence="7">
    <location>
        <begin position="96"/>
        <end position="118"/>
    </location>
</feature>
<comment type="similarity">
    <text evidence="6">Belongs to the sigma-70 factor family. SigI subfamily.</text>
</comment>
<evidence type="ECO:0000256" key="5">
    <source>
        <dbReference type="ARBA" id="ARBA00023163"/>
    </source>
</evidence>
<sequence length="243" mass="27752">MHDEPDVVTQVLCAQKSTQAADRLIRSYLPFIRSETSRFLKGKRVTDEDDELSVAMTAFYEAIVHYEKFKGAFFKYASLVIKRRLIDYVRKEQRHQNKLSIDQPTNDESAGTIGDTLADPNQQTDRYELVTATRQEITELSAQLSDFGISFSDISENCPKQARTLESCSRVLMYAKENPALLEELLQTKRLPITALCAGTGVERKTLERHRKYLVALMVAFTNGYEIIRGHLSQVHRKKEASK</sequence>
<evidence type="ECO:0000256" key="3">
    <source>
        <dbReference type="ARBA" id="ARBA00023082"/>
    </source>
</evidence>
<dbReference type="InterPro" id="IPR007627">
    <property type="entry name" value="RNA_pol_sigma70_r2"/>
</dbReference>
<keyword evidence="4 6" id="KW-0238">DNA-binding</keyword>
<dbReference type="Proteomes" id="UP000774750">
    <property type="component" value="Unassembled WGS sequence"/>
</dbReference>